<comment type="subcellular location">
    <subcellularLocation>
        <location evidence="2">Membrane</location>
        <topology evidence="2">Multi-pass membrane protein</topology>
    </subcellularLocation>
</comment>
<evidence type="ECO:0000313" key="15">
    <source>
        <dbReference type="EMBL" id="ESV55848.1"/>
    </source>
</evidence>
<dbReference type="EMBL" id="ANQC01000145">
    <property type="protein sequence ID" value="ESV55848.1"/>
    <property type="molecule type" value="Genomic_DNA"/>
</dbReference>
<dbReference type="PANTHER" id="PTHR45528">
    <property type="entry name" value="SENSOR HISTIDINE KINASE CPXA"/>
    <property type="match status" value="1"/>
</dbReference>
<dbReference type="SUPFAM" id="SSF158472">
    <property type="entry name" value="HAMP domain-like"/>
    <property type="match status" value="1"/>
</dbReference>
<dbReference type="InterPro" id="IPR036890">
    <property type="entry name" value="HATPase_C_sf"/>
</dbReference>
<dbReference type="InterPro" id="IPR004358">
    <property type="entry name" value="Sig_transdc_His_kin-like_C"/>
</dbReference>
<keyword evidence="10" id="KW-0902">Two-component regulatory system</keyword>
<evidence type="ECO:0000256" key="10">
    <source>
        <dbReference type="ARBA" id="ARBA00023012"/>
    </source>
</evidence>
<dbReference type="Gene3D" id="6.10.340.10">
    <property type="match status" value="1"/>
</dbReference>
<name>V6Z584_STRAG</name>
<comment type="caution">
    <text evidence="15">The sequence shown here is derived from an EMBL/GenBank/DDBJ whole genome shotgun (WGS) entry which is preliminary data.</text>
</comment>
<dbReference type="CDD" id="cd06225">
    <property type="entry name" value="HAMP"/>
    <property type="match status" value="1"/>
</dbReference>
<dbReference type="InterPro" id="IPR003660">
    <property type="entry name" value="HAMP_dom"/>
</dbReference>
<dbReference type="InterPro" id="IPR005467">
    <property type="entry name" value="His_kinase_dom"/>
</dbReference>
<dbReference type="Pfam" id="PF02518">
    <property type="entry name" value="HATPase_c"/>
    <property type="match status" value="1"/>
</dbReference>
<dbReference type="InterPro" id="IPR041610">
    <property type="entry name" value="ArlS_N"/>
</dbReference>
<evidence type="ECO:0000256" key="11">
    <source>
        <dbReference type="ARBA" id="ARBA00023136"/>
    </source>
</evidence>
<protein>
    <recommendedName>
        <fullName evidence="4">Signal transduction histidine-protein kinase ArlS</fullName>
        <ecNumber evidence="3">2.7.13.3</ecNumber>
    </recommendedName>
</protein>
<keyword evidence="5" id="KW-0597">Phosphoprotein</keyword>
<evidence type="ECO:0000313" key="16">
    <source>
        <dbReference type="Proteomes" id="UP000018482"/>
    </source>
</evidence>
<dbReference type="EC" id="2.7.13.3" evidence="3"/>
<dbReference type="CDD" id="cd00082">
    <property type="entry name" value="HisKA"/>
    <property type="match status" value="1"/>
</dbReference>
<evidence type="ECO:0000256" key="4">
    <source>
        <dbReference type="ARBA" id="ARBA00015735"/>
    </source>
</evidence>
<evidence type="ECO:0000259" key="14">
    <source>
        <dbReference type="PROSITE" id="PS50885"/>
    </source>
</evidence>
<dbReference type="Pfam" id="PF18719">
    <property type="entry name" value="ArlS_N"/>
    <property type="match status" value="1"/>
</dbReference>
<dbReference type="GO" id="GO:0000155">
    <property type="term" value="F:phosphorelay sensor kinase activity"/>
    <property type="evidence" value="ECO:0007669"/>
    <property type="project" value="InterPro"/>
</dbReference>
<dbReference type="InterPro" id="IPR003661">
    <property type="entry name" value="HisK_dim/P_dom"/>
</dbReference>
<dbReference type="InterPro" id="IPR050398">
    <property type="entry name" value="HssS/ArlS-like"/>
</dbReference>
<dbReference type="FunFam" id="3.30.565.10:FF:000006">
    <property type="entry name" value="Sensor histidine kinase WalK"/>
    <property type="match status" value="1"/>
</dbReference>
<dbReference type="SMART" id="SM00388">
    <property type="entry name" value="HisKA"/>
    <property type="match status" value="1"/>
</dbReference>
<dbReference type="Proteomes" id="UP000018482">
    <property type="component" value="Unassembled WGS sequence"/>
</dbReference>
<evidence type="ECO:0000259" key="13">
    <source>
        <dbReference type="PROSITE" id="PS50109"/>
    </source>
</evidence>
<dbReference type="InterPro" id="IPR003594">
    <property type="entry name" value="HATPase_dom"/>
</dbReference>
<keyword evidence="8" id="KW-0418">Kinase</keyword>
<gene>
    <name evidence="15" type="ORF">SAG0136_11785</name>
</gene>
<dbReference type="PROSITE" id="PS50885">
    <property type="entry name" value="HAMP"/>
    <property type="match status" value="1"/>
</dbReference>
<keyword evidence="11 12" id="KW-0472">Membrane</keyword>
<evidence type="ECO:0000256" key="3">
    <source>
        <dbReference type="ARBA" id="ARBA00012438"/>
    </source>
</evidence>
<feature type="transmembrane region" description="Helical" evidence="12">
    <location>
        <begin position="22"/>
        <end position="45"/>
    </location>
</feature>
<feature type="domain" description="Histidine kinase" evidence="13">
    <location>
        <begin position="280"/>
        <end position="498"/>
    </location>
</feature>
<sequence length="503" mass="57988">MSFVKNNEFYQKLHKLPLRRKMVLVTTGLFFLILTTFTGLVLLFSNDLLLRREEKTVRETTDLVQRHLSEIDEPLTRDNLITYLQTMRTVENISSDTILTEGMAIVGNHSVSHLLYSNQTAYLYNIHKDLLFTTGTETKPLVLGHLNTLQSDRIDNERGFSINVPIYNQTGKKIIGYAKLFHNLEFYYTLKNRLLILLLFLEIGTIILVLIIMRHSIDTFLSPIYSLRKVMRHIEADPTDLDVRLQISSGDEIEELSHIFNAMLERIAEQNHLQQQFISNVSHELRTPVAVIKGHLDLLSRWGKNDPDILEESLEASRHEAQRMNVMISEMLDLVRLQGDLSEKHQETTYLVVPMQAAVYNFEVLRPDFAFSLTVKTTDLHAKMSKSHFEQVLTILLDNAVKYSSQKSLIELYLDRFEDYARVTVRDHGEGIAEEDLQNIFERFYRTDKSRNREGTKAGLGIGLSILKQICDAYNCRLNVYSEVNSGTAFVIDIPLVMETKDV</sequence>
<dbReference type="AlphaFoldDB" id="V6Z584"/>
<dbReference type="PRINTS" id="PR00344">
    <property type="entry name" value="BCTRLSENSOR"/>
</dbReference>
<evidence type="ECO:0000256" key="6">
    <source>
        <dbReference type="ARBA" id="ARBA00022679"/>
    </source>
</evidence>
<evidence type="ECO:0000256" key="7">
    <source>
        <dbReference type="ARBA" id="ARBA00022692"/>
    </source>
</evidence>
<dbReference type="CDD" id="cd00075">
    <property type="entry name" value="HATPase"/>
    <property type="match status" value="1"/>
</dbReference>
<evidence type="ECO:0000256" key="12">
    <source>
        <dbReference type="SAM" id="Phobius"/>
    </source>
</evidence>
<dbReference type="SUPFAM" id="SSF47384">
    <property type="entry name" value="Homodimeric domain of signal transducing histidine kinase"/>
    <property type="match status" value="1"/>
</dbReference>
<dbReference type="SUPFAM" id="SSF55874">
    <property type="entry name" value="ATPase domain of HSP90 chaperone/DNA topoisomerase II/histidine kinase"/>
    <property type="match status" value="1"/>
</dbReference>
<evidence type="ECO:0000256" key="5">
    <source>
        <dbReference type="ARBA" id="ARBA00022553"/>
    </source>
</evidence>
<dbReference type="Gene3D" id="3.30.565.10">
    <property type="entry name" value="Histidine kinase-like ATPase, C-terminal domain"/>
    <property type="match status" value="1"/>
</dbReference>
<dbReference type="Gene3D" id="1.10.287.130">
    <property type="match status" value="1"/>
</dbReference>
<accession>V6Z584</accession>
<dbReference type="PROSITE" id="PS50109">
    <property type="entry name" value="HIS_KIN"/>
    <property type="match status" value="1"/>
</dbReference>
<keyword evidence="9 12" id="KW-1133">Transmembrane helix</keyword>
<dbReference type="SMART" id="SM00387">
    <property type="entry name" value="HATPase_c"/>
    <property type="match status" value="1"/>
</dbReference>
<evidence type="ECO:0000256" key="1">
    <source>
        <dbReference type="ARBA" id="ARBA00000085"/>
    </source>
</evidence>
<dbReference type="PANTHER" id="PTHR45528:SF12">
    <property type="entry name" value="SENSOR HISTIDINE KINASE ARSS"/>
    <property type="match status" value="1"/>
</dbReference>
<comment type="catalytic activity">
    <reaction evidence="1">
        <text>ATP + protein L-histidine = ADP + protein N-phospho-L-histidine.</text>
        <dbReference type="EC" id="2.7.13.3"/>
    </reaction>
</comment>
<evidence type="ECO:0000256" key="2">
    <source>
        <dbReference type="ARBA" id="ARBA00004141"/>
    </source>
</evidence>
<dbReference type="SMART" id="SM00304">
    <property type="entry name" value="HAMP"/>
    <property type="match status" value="1"/>
</dbReference>
<dbReference type="GO" id="GO:0016020">
    <property type="term" value="C:membrane"/>
    <property type="evidence" value="ECO:0007669"/>
    <property type="project" value="UniProtKB-SubCell"/>
</dbReference>
<dbReference type="InterPro" id="IPR036097">
    <property type="entry name" value="HisK_dim/P_sf"/>
</dbReference>
<keyword evidence="7 12" id="KW-0812">Transmembrane</keyword>
<dbReference type="Pfam" id="PF00672">
    <property type="entry name" value="HAMP"/>
    <property type="match status" value="1"/>
</dbReference>
<organism evidence="15 16">
    <name type="scientific">Streptococcus agalactiae LMG 14747</name>
    <dbReference type="NCBI Taxonomy" id="1154860"/>
    <lineage>
        <taxon>Bacteria</taxon>
        <taxon>Bacillati</taxon>
        <taxon>Bacillota</taxon>
        <taxon>Bacilli</taxon>
        <taxon>Lactobacillales</taxon>
        <taxon>Streptococcaceae</taxon>
        <taxon>Streptococcus</taxon>
    </lineage>
</organism>
<evidence type="ECO:0000256" key="9">
    <source>
        <dbReference type="ARBA" id="ARBA00022989"/>
    </source>
</evidence>
<dbReference type="eggNOG" id="COG2205">
    <property type="taxonomic scope" value="Bacteria"/>
</dbReference>
<feature type="domain" description="HAMP" evidence="14">
    <location>
        <begin position="218"/>
        <end position="272"/>
    </location>
</feature>
<dbReference type="Pfam" id="PF00512">
    <property type="entry name" value="HisKA"/>
    <property type="match status" value="1"/>
</dbReference>
<feature type="transmembrane region" description="Helical" evidence="12">
    <location>
        <begin position="194"/>
        <end position="213"/>
    </location>
</feature>
<proteinExistence type="predicted"/>
<dbReference type="FunFam" id="1.10.287.130:FF:000001">
    <property type="entry name" value="Two-component sensor histidine kinase"/>
    <property type="match status" value="1"/>
</dbReference>
<keyword evidence="6" id="KW-0808">Transferase</keyword>
<reference evidence="15 16" key="1">
    <citation type="submission" date="2013-05" db="EMBL/GenBank/DDBJ databases">
        <authorList>
            <person name="Richards V.P."/>
            <person name="Durkin S.A.S."/>
            <person name="Kim M."/>
            <person name="Pavinski Bitar P.D."/>
            <person name="Stanhope M.J."/>
            <person name="Town C.D."/>
            <person name="Venter J.C."/>
        </authorList>
    </citation>
    <scope>NUCLEOTIDE SEQUENCE [LARGE SCALE GENOMIC DNA]</scope>
    <source>
        <strain evidence="15 16">LMG 14747</strain>
    </source>
</reference>
<evidence type="ECO:0000256" key="8">
    <source>
        <dbReference type="ARBA" id="ARBA00022777"/>
    </source>
</evidence>